<accession>A0ABX0FEB6</accession>
<dbReference type="Pfam" id="PF01042">
    <property type="entry name" value="Ribonuc_L-PSP"/>
    <property type="match status" value="1"/>
</dbReference>
<sequence>MVEVEGTFYAPEGADGKAKSDSAANVSPNGVKTLTPAGAIRPTGTWNLATRAGDFIYVAGMRGIDPATDKLVDGEEARIRQAFLNMQTIAKSEGASLRDATRIIVYTTDMYRYRPIVNKVQEELWGAGPYPPRTIVEVDRLNQDDIVEVEGTFYAPQKASKLHFQSR</sequence>
<organism evidence="2 3">
    <name type="scientific">Saccharibacillus alkalitolerans</name>
    <dbReference type="NCBI Taxonomy" id="2705290"/>
    <lineage>
        <taxon>Bacteria</taxon>
        <taxon>Bacillati</taxon>
        <taxon>Bacillota</taxon>
        <taxon>Bacilli</taxon>
        <taxon>Bacillales</taxon>
        <taxon>Paenibacillaceae</taxon>
        <taxon>Saccharibacillus</taxon>
    </lineage>
</organism>
<evidence type="ECO:0000256" key="1">
    <source>
        <dbReference type="ARBA" id="ARBA00010552"/>
    </source>
</evidence>
<dbReference type="InterPro" id="IPR035959">
    <property type="entry name" value="RutC-like_sf"/>
</dbReference>
<dbReference type="Gene3D" id="3.30.1330.40">
    <property type="entry name" value="RutC-like"/>
    <property type="match status" value="1"/>
</dbReference>
<dbReference type="PANTHER" id="PTHR11803:SF58">
    <property type="entry name" value="PROTEIN HMF1-RELATED"/>
    <property type="match status" value="1"/>
</dbReference>
<name>A0ABX0FEB6_9BACL</name>
<evidence type="ECO:0000313" key="3">
    <source>
        <dbReference type="Proteomes" id="UP000800303"/>
    </source>
</evidence>
<keyword evidence="3" id="KW-1185">Reference proteome</keyword>
<dbReference type="CDD" id="cd00448">
    <property type="entry name" value="YjgF_YER057c_UK114_family"/>
    <property type="match status" value="1"/>
</dbReference>
<dbReference type="SUPFAM" id="SSF55298">
    <property type="entry name" value="YjgF-like"/>
    <property type="match status" value="1"/>
</dbReference>
<proteinExistence type="inferred from homology"/>
<gene>
    <name evidence="2" type="ORF">GYN08_19840</name>
</gene>
<evidence type="ECO:0000313" key="2">
    <source>
        <dbReference type="EMBL" id="NGZ77547.1"/>
    </source>
</evidence>
<reference evidence="2 3" key="1">
    <citation type="submission" date="2020-01" db="EMBL/GenBank/DDBJ databases">
        <title>Polyphasic characterisation and genomic insights into a novel alkali tolerant bacterium VR-M41.</title>
        <authorList>
            <person name="Vemuluri V.R."/>
        </authorList>
    </citation>
    <scope>NUCLEOTIDE SEQUENCE [LARGE SCALE GENOMIC DNA]</scope>
    <source>
        <strain evidence="2 3">VR-M41</strain>
    </source>
</reference>
<comment type="similarity">
    <text evidence="1">Belongs to the RutC family.</text>
</comment>
<dbReference type="InterPro" id="IPR006175">
    <property type="entry name" value="YjgF/YER057c/UK114"/>
</dbReference>
<dbReference type="PANTHER" id="PTHR11803">
    <property type="entry name" value="2-IMINOBUTANOATE/2-IMINOPROPANOATE DEAMINASE RIDA"/>
    <property type="match status" value="1"/>
</dbReference>
<dbReference type="EMBL" id="JAAFGS010000009">
    <property type="protein sequence ID" value="NGZ77547.1"/>
    <property type="molecule type" value="Genomic_DNA"/>
</dbReference>
<dbReference type="Proteomes" id="UP000800303">
    <property type="component" value="Unassembled WGS sequence"/>
</dbReference>
<comment type="caution">
    <text evidence="2">The sequence shown here is derived from an EMBL/GenBank/DDBJ whole genome shotgun (WGS) entry which is preliminary data.</text>
</comment>
<protein>
    <submittedName>
        <fullName evidence="2">RidA family protein</fullName>
    </submittedName>
</protein>